<accession>B9WI92</accession>
<dbReference type="RefSeq" id="XP_002420804.1">
    <property type="nucleotide sequence ID" value="XM_002420759.1"/>
</dbReference>
<reference evidence="3 4" key="1">
    <citation type="journal article" date="2009" name="Genome Res.">
        <title>Comparative genomics of the fungal pathogens Candida dubliniensis and Candida albicans.</title>
        <authorList>
            <person name="Jackson A.P."/>
            <person name="Gamble J.A."/>
            <person name="Yeomans T."/>
            <person name="Moran G.P."/>
            <person name="Saunders D."/>
            <person name="Harris D."/>
            <person name="Aslett M."/>
            <person name="Barrell J.F."/>
            <person name="Butler G."/>
            <person name="Citiulo F."/>
            <person name="Coleman D.C."/>
            <person name="de Groot P.W.J."/>
            <person name="Goodwin T.J."/>
            <person name="Quail M.A."/>
            <person name="McQuillan J."/>
            <person name="Munro C.A."/>
            <person name="Pain A."/>
            <person name="Poulter R.T."/>
            <person name="Rajandream M.A."/>
            <person name="Renauld H."/>
            <person name="Spiering M.J."/>
            <person name="Tivey A."/>
            <person name="Gow N.A.R."/>
            <person name="Barrell B."/>
            <person name="Sullivan D.J."/>
            <person name="Berriman M."/>
        </authorList>
    </citation>
    <scope>NUCLEOTIDE SEQUENCE [LARGE SCALE GENOMIC DNA]</scope>
    <source>
        <strain evidence="4">CD36 / ATCC MYA-646 / CBS 7987 / NCPF 3949 / NRRL Y-17841</strain>
    </source>
</reference>
<feature type="domain" description="Helicase C-terminal" evidence="1">
    <location>
        <begin position="341"/>
        <end position="416"/>
    </location>
</feature>
<dbReference type="VEuPathDB" id="FungiDB:CD36_55100"/>
<dbReference type="OrthoDB" id="4050369at2759"/>
<evidence type="ECO:0000259" key="1">
    <source>
        <dbReference type="SMART" id="SM00490"/>
    </source>
</evidence>
<name>B9WI92_CANDC</name>
<protein>
    <submittedName>
        <fullName evidence="3">Y'element ATP-dependent helicase, putative</fullName>
        <ecNumber evidence="3">3.6.1.-</ecNumber>
    </submittedName>
</protein>
<dbReference type="InterPro" id="IPR001650">
    <property type="entry name" value="Helicase_C-like"/>
</dbReference>
<sequence length="623" mass="71446">MKFYKMVAKINHEEVKYVVKMRYLRQGISYMVRNYIQMSSVTEVIEKAQGHHWMSADNSYGNTGGWDTYHSTTISMIMRQFFALYQKYIGIDVDQNTSKSLISKPVKPPLRLCSGLQLEDIEQAKIDCGYQQKDFGKTYLFLVPILANKIMKRREGGKRRVSFLVLPYNVVAVEFEKRMAEYVNVIGVRNLNSFDGSIDLVVGTVESLTKSNVSDFFLNFSQNYGQQCQLYLSVIDEVQVLIEEKEFRRLNRVHYRILHSFEKIVSLGATLPRNFATEMEKNLLAPKVYNTVKTEPNQNVYVEREFIGEDKKRVGYLIGVVKQFLVSNSDGIIFVYFCNLEKLKEISQEFDDAVVISSETKDIKKAHQDISKTRLILATKAASVGLDISGIKSIIFYETLATVPEAIQVIGRLRGKPSYVLFLSADDEVTNGKLVVSECFKKQMCEFYGLEWGDHRNCCGQPADCTKTIVEQMRNVTVEVREKRQQVEESMMDRAKFKLGEINERYKFIKIDTLYKWFGFYLTTLDNSPVVRVEGVCKWCFMCNEGCSPTWCERRQIVSLACRVIFGQMSGDDVCEIVQQGLGGLQLEWVVKNDLDTMINEYDSKLLHCNKSVSFVYSGASVG</sequence>
<dbReference type="EMBL" id="FM992692">
    <property type="protein sequence ID" value="CAX41889.1"/>
    <property type="molecule type" value="Genomic_DNA"/>
</dbReference>
<gene>
    <name evidence="2" type="ordered locus">Cd36_55100</name>
    <name evidence="3" type="ORF">CD36_55100</name>
</gene>
<evidence type="ECO:0000313" key="4">
    <source>
        <dbReference type="Proteomes" id="UP000002605"/>
    </source>
</evidence>
<keyword evidence="3" id="KW-0547">Nucleotide-binding</keyword>
<dbReference type="KEGG" id="cdu:CD36_55100"/>
<dbReference type="Pfam" id="PF00271">
    <property type="entry name" value="Helicase_C"/>
    <property type="match status" value="1"/>
</dbReference>
<dbReference type="GeneID" id="8048025"/>
<dbReference type="InterPro" id="IPR027417">
    <property type="entry name" value="P-loop_NTPase"/>
</dbReference>
<keyword evidence="3" id="KW-0378">Hydrolase</keyword>
<dbReference type="Gene3D" id="3.40.50.300">
    <property type="entry name" value="P-loop containing nucleotide triphosphate hydrolases"/>
    <property type="match status" value="1"/>
</dbReference>
<dbReference type="SMART" id="SM00490">
    <property type="entry name" value="HELICc"/>
    <property type="match status" value="1"/>
</dbReference>
<dbReference type="EC" id="3.6.1.-" evidence="3"/>
<keyword evidence="4" id="KW-1185">Reference proteome</keyword>
<evidence type="ECO:0000313" key="2">
    <source>
        <dbReference type="CGD" id="CAL0000171003"/>
    </source>
</evidence>
<organism evidence="3 4">
    <name type="scientific">Candida dubliniensis (strain CD36 / ATCC MYA-646 / CBS 7987 / NCPF 3949 / NRRL Y-17841)</name>
    <name type="common">Yeast</name>
    <dbReference type="NCBI Taxonomy" id="573826"/>
    <lineage>
        <taxon>Eukaryota</taxon>
        <taxon>Fungi</taxon>
        <taxon>Dikarya</taxon>
        <taxon>Ascomycota</taxon>
        <taxon>Saccharomycotina</taxon>
        <taxon>Pichiomycetes</taxon>
        <taxon>Debaryomycetaceae</taxon>
        <taxon>Candida/Lodderomyces clade</taxon>
        <taxon>Candida</taxon>
    </lineage>
</organism>
<dbReference type="GO" id="GO:0016787">
    <property type="term" value="F:hydrolase activity"/>
    <property type="evidence" value="ECO:0007669"/>
    <property type="project" value="UniProtKB-KW"/>
</dbReference>
<dbReference type="CGD" id="CAL0000171003">
    <property type="gene designation" value="Cd36_55100"/>
</dbReference>
<dbReference type="AlphaFoldDB" id="B9WI92"/>
<dbReference type="SUPFAM" id="SSF52540">
    <property type="entry name" value="P-loop containing nucleoside triphosphate hydrolases"/>
    <property type="match status" value="1"/>
</dbReference>
<dbReference type="Proteomes" id="UP000002605">
    <property type="component" value="Chromosome 5"/>
</dbReference>
<dbReference type="HOGENOM" id="CLU_438696_0_0_1"/>
<keyword evidence="3" id="KW-0347">Helicase</keyword>
<evidence type="ECO:0000313" key="3">
    <source>
        <dbReference type="EMBL" id="CAX41889.1"/>
    </source>
</evidence>
<keyword evidence="3" id="KW-0067">ATP-binding</keyword>
<dbReference type="GO" id="GO:0004386">
    <property type="term" value="F:helicase activity"/>
    <property type="evidence" value="ECO:0007669"/>
    <property type="project" value="UniProtKB-KW"/>
</dbReference>
<proteinExistence type="predicted"/>